<keyword evidence="1" id="KW-0963">Cytoplasm</keyword>
<dbReference type="PATRIC" id="fig|997347.4.peg.298"/>
<reference evidence="2 3" key="1">
    <citation type="submission" date="2011-05" db="EMBL/GenBank/DDBJ databases">
        <authorList>
            <person name="Muzny D."/>
            <person name="Qin X."/>
            <person name="Deng J."/>
            <person name="Jiang H."/>
            <person name="Liu Y."/>
            <person name="Qu J."/>
            <person name="Song X.-Z."/>
            <person name="Zhang L."/>
            <person name="Thornton R."/>
            <person name="Coyle M."/>
            <person name="Francisco L."/>
            <person name="Jackson L."/>
            <person name="Javaid M."/>
            <person name="Korchina V."/>
            <person name="Kovar C."/>
            <person name="Mata R."/>
            <person name="Mathew T."/>
            <person name="Ngo R."/>
            <person name="Nguyen L."/>
            <person name="Nguyen N."/>
            <person name="Okwuonu G."/>
            <person name="Ongeri F."/>
            <person name="Pham C."/>
            <person name="Simmons D."/>
            <person name="Wilczek-Boney K."/>
            <person name="Hale W."/>
            <person name="Jakkamsetti A."/>
            <person name="Pham P."/>
            <person name="Ruth R."/>
            <person name="San Lucas F."/>
            <person name="Warren J."/>
            <person name="Zhang J."/>
            <person name="Zhao Z."/>
            <person name="Zhou C."/>
            <person name="Zhu D."/>
            <person name="Lee S."/>
            <person name="Bess C."/>
            <person name="Blankenburg K."/>
            <person name="Forbes L."/>
            <person name="Fu Q."/>
            <person name="Gubbala S."/>
            <person name="Hirani K."/>
            <person name="Jayaseelan J.C."/>
            <person name="Lara F."/>
            <person name="Munidasa M."/>
            <person name="Palculict T."/>
            <person name="Patil S."/>
            <person name="Pu L.-L."/>
            <person name="Saada N."/>
            <person name="Tang L."/>
            <person name="Weissenberger G."/>
            <person name="Zhu Y."/>
            <person name="Hemphill L."/>
            <person name="Shang Y."/>
            <person name="Youmans B."/>
            <person name="Ayvaz T."/>
            <person name="Ross M."/>
            <person name="Santibanez J."/>
            <person name="Aqrawi P."/>
            <person name="Gross S."/>
            <person name="Joshi V."/>
            <person name="Fowler G."/>
            <person name="Nazareth L."/>
            <person name="Reid J."/>
            <person name="Worley K."/>
            <person name="Petrosino J."/>
            <person name="Highlander S."/>
            <person name="Gibbs R."/>
        </authorList>
    </citation>
    <scope>NUCLEOTIDE SEQUENCE [LARGE SCALE GENOMIC DNA]</scope>
    <source>
        <strain evidence="2 3">ATCC 51191</strain>
    </source>
</reference>
<gene>
    <name evidence="2" type="primary">citF</name>
    <name evidence="2" type="ORF">HMPREF9094_0322</name>
</gene>
<accession>F9EK68</accession>
<comment type="catalytic activity">
    <reaction evidence="1">
        <text>citrate + acetyl-CoA = (3S)-citryl-CoA + acetate</text>
        <dbReference type="Rhea" id="RHEA:19405"/>
        <dbReference type="ChEBI" id="CHEBI:16947"/>
        <dbReference type="ChEBI" id="CHEBI:30089"/>
        <dbReference type="ChEBI" id="CHEBI:57288"/>
        <dbReference type="ChEBI" id="CHEBI:57321"/>
        <dbReference type="EC" id="2.8.3.10"/>
    </reaction>
</comment>
<evidence type="ECO:0000256" key="1">
    <source>
        <dbReference type="PIRNR" id="PIRNR009451"/>
    </source>
</evidence>
<keyword evidence="1" id="KW-0808">Transferase</keyword>
<dbReference type="GO" id="GO:0008814">
    <property type="term" value="F:citrate CoA-transferase activity"/>
    <property type="evidence" value="ECO:0007669"/>
    <property type="project" value="UniProtKB-UniRule"/>
</dbReference>
<dbReference type="PANTHER" id="PTHR40596">
    <property type="entry name" value="CITRATE LYASE ALPHA CHAIN"/>
    <property type="match status" value="1"/>
</dbReference>
<dbReference type="AlphaFoldDB" id="F9EK68"/>
<dbReference type="SUPFAM" id="SSF100950">
    <property type="entry name" value="NagB/RpiA/CoA transferase-like"/>
    <property type="match status" value="2"/>
</dbReference>
<evidence type="ECO:0000313" key="2">
    <source>
        <dbReference type="EMBL" id="EGQ80654.1"/>
    </source>
</evidence>
<keyword evidence="3" id="KW-1185">Reference proteome</keyword>
<dbReference type="PIRSF" id="PIRSF009451">
    <property type="entry name" value="Citrt_lyas_alpha"/>
    <property type="match status" value="1"/>
</dbReference>
<dbReference type="HOGENOM" id="CLU_046521_2_0_0"/>
<dbReference type="EMBL" id="AFQD01000055">
    <property type="protein sequence ID" value="EGQ80654.1"/>
    <property type="molecule type" value="Genomic_DNA"/>
</dbReference>
<sequence length="532" mass="57909">MWCIQWRFIRRGENMLNKVNREIPDEFLKNGKEVYQGKFYMDGKYVKKAAPTTKIFEKPVDSKLCSSIREACERCGAKDGMTISFHSELRNGDYVMSMVTKVLIEEMGLKDLTVAATSLGDAQDLIADYIEQGKIIGIQTSGIRGRIGEVVSAGKLKTPAIIRSHGGRPRAIEAGEVHIDIAFMAASTSDNQGNSKGTGGKNDFGSMGFGMHDPLYADHTVIVTDTLVAYPNVPCSVDAINVDCVVLVDEIGNNKKIQTKEARMTDNPRELMMAENVANIIAATPYFKDGFSFQTGAGGPSLAATRFLENHMRKKGIKMNMALGGVTNSICELMDKGLVNHIFDTQNFDLGAVKHLAENPNHHEISISQYANPANKGAFVNMLDFVVLSALEIDTNFNVNVITGSDGVLRGAPGGHPDTSAGSKCCIIVTPLTRGRMATVCENVVTITTPGDCVDILVTDYGIAVNPLRQDLVECLDKAGIKHMPIEELKNKAYSLVGTPADLKWEDKVVAIVEARDGTILDVVRKIKPYTL</sequence>
<name>F9EK68_9FUSO</name>
<dbReference type="GO" id="GO:0005737">
    <property type="term" value="C:cytoplasm"/>
    <property type="evidence" value="ECO:0007669"/>
    <property type="project" value="UniProtKB-SubCell"/>
</dbReference>
<keyword evidence="1 2" id="KW-0456">Lyase</keyword>
<dbReference type="EC" id="2.8.3.10" evidence="1"/>
<comment type="subcellular location">
    <subcellularLocation>
        <location evidence="1">Cytoplasm</location>
    </subcellularLocation>
</comment>
<comment type="caution">
    <text evidence="2">The sequence shown here is derived from an EMBL/GenBank/DDBJ whole genome shotgun (WGS) entry which is preliminary data.</text>
</comment>
<dbReference type="GO" id="GO:0009346">
    <property type="term" value="C:ATP-independent citrate lyase complex"/>
    <property type="evidence" value="ECO:0007669"/>
    <property type="project" value="UniProtKB-UniRule"/>
</dbReference>
<dbReference type="Gene3D" id="3.40.1080.10">
    <property type="entry name" value="Glutaconate Coenzyme A-transferase"/>
    <property type="match status" value="2"/>
</dbReference>
<evidence type="ECO:0000313" key="3">
    <source>
        <dbReference type="Proteomes" id="UP000005392"/>
    </source>
</evidence>
<organism evidence="2 3">
    <name type="scientific">Fusobacterium animalis ATCC 51191</name>
    <dbReference type="NCBI Taxonomy" id="997347"/>
    <lineage>
        <taxon>Bacteria</taxon>
        <taxon>Fusobacteriati</taxon>
        <taxon>Fusobacteriota</taxon>
        <taxon>Fusobacteriia</taxon>
        <taxon>Fusobacteriales</taxon>
        <taxon>Fusobacteriaceae</taxon>
        <taxon>Fusobacterium</taxon>
    </lineage>
</organism>
<protein>
    <recommendedName>
        <fullName evidence="1">Citrate lyase alpha chain</fullName>
        <shortName evidence="1">Citrase alpha chain</shortName>
        <ecNumber evidence="1">2.8.3.10</ecNumber>
        <ecNumber evidence="1">4.1.3.6</ecNumber>
    </recommendedName>
    <alternativeName>
        <fullName evidence="1">Citrate (pro-3S)-lyase alpha chain</fullName>
    </alternativeName>
    <alternativeName>
        <fullName evidence="1">Citrate CoA-transferase subunit</fullName>
    </alternativeName>
</protein>
<dbReference type="InterPro" id="IPR037171">
    <property type="entry name" value="NagB/RpiA_transferase-like"/>
</dbReference>
<dbReference type="GO" id="GO:0006084">
    <property type="term" value="P:acetyl-CoA metabolic process"/>
    <property type="evidence" value="ECO:0007669"/>
    <property type="project" value="UniProtKB-UniRule"/>
</dbReference>
<dbReference type="PANTHER" id="PTHR40596:SF1">
    <property type="entry name" value="CITRATE LYASE ALPHA CHAIN"/>
    <property type="match status" value="1"/>
</dbReference>
<proteinExistence type="predicted"/>
<dbReference type="InterPro" id="IPR006472">
    <property type="entry name" value="Citrate_lyase_asu"/>
</dbReference>
<dbReference type="Proteomes" id="UP000005392">
    <property type="component" value="Unassembled WGS sequence"/>
</dbReference>
<dbReference type="GO" id="GO:0008815">
    <property type="term" value="F:citrate (pro-3S)-lyase activity"/>
    <property type="evidence" value="ECO:0007669"/>
    <property type="project" value="UniProtKB-UniRule"/>
</dbReference>
<dbReference type="NCBIfam" id="TIGR01584">
    <property type="entry name" value="citF"/>
    <property type="match status" value="1"/>
</dbReference>
<comment type="catalytic activity">
    <reaction evidence="1">
        <text>citrate = oxaloacetate + acetate</text>
        <dbReference type="Rhea" id="RHEA:10760"/>
        <dbReference type="ChEBI" id="CHEBI:16452"/>
        <dbReference type="ChEBI" id="CHEBI:16947"/>
        <dbReference type="ChEBI" id="CHEBI:30089"/>
        <dbReference type="EC" id="4.1.3.6"/>
    </reaction>
</comment>
<dbReference type="EC" id="4.1.3.6" evidence="1"/>
<dbReference type="Pfam" id="PF04223">
    <property type="entry name" value="CitF"/>
    <property type="match status" value="1"/>
</dbReference>